<evidence type="ECO:0000256" key="2">
    <source>
        <dbReference type="ARBA" id="ARBA00022664"/>
    </source>
</evidence>
<keyword evidence="5" id="KW-0508">mRNA splicing</keyword>
<dbReference type="CDD" id="cd12232">
    <property type="entry name" value="RRM3_U2AF65"/>
    <property type="match status" value="1"/>
</dbReference>
<feature type="domain" description="RRM" evidence="9">
    <location>
        <begin position="388"/>
        <end position="466"/>
    </location>
</feature>
<dbReference type="PANTHER" id="PTHR23139">
    <property type="entry name" value="RNA-BINDING PROTEIN"/>
    <property type="match status" value="1"/>
</dbReference>
<dbReference type="Proteomes" id="UP001648503">
    <property type="component" value="Unassembled WGS sequence"/>
</dbReference>
<dbReference type="InterPro" id="IPR006529">
    <property type="entry name" value="U2AF_lg"/>
</dbReference>
<organism evidence="10 11">
    <name type="scientific">Batrachochytrium salamandrivorans</name>
    <dbReference type="NCBI Taxonomy" id="1357716"/>
    <lineage>
        <taxon>Eukaryota</taxon>
        <taxon>Fungi</taxon>
        <taxon>Fungi incertae sedis</taxon>
        <taxon>Chytridiomycota</taxon>
        <taxon>Chytridiomycota incertae sedis</taxon>
        <taxon>Chytridiomycetes</taxon>
        <taxon>Rhizophydiales</taxon>
        <taxon>Rhizophydiales incertae sedis</taxon>
        <taxon>Batrachochytrium</taxon>
    </lineage>
</organism>
<dbReference type="Pfam" id="PF00076">
    <property type="entry name" value="RRM_1"/>
    <property type="match status" value="2"/>
</dbReference>
<feature type="domain" description="RRM" evidence="9">
    <location>
        <begin position="280"/>
        <end position="362"/>
    </location>
</feature>
<sequence length="597" mass="64964">MAEGHSLDHATLSPGNTKLPTDVDEVDEDHLRSSERKRSRGETSHRSKTKDSSDRRHRSRSRERSRKDRSDRSDRSDRDRRRDRDLDERRSRSPGREESRRSSSHERRSSRKSSYSPAPETVPLHLRKRKIENWDVPPVGFEGLTAEQAKASGHFQLPSHLLKSATTVVQDRGGVLGMGANGMNPSGFDSGAENFLISLGLGMGANGSIPMGMDGAAAETNGRNSMSGSVSGGMNMGFGNTGMGAGAGVDIGMGGMGMGMGMGGIGMGSRAPPPIARQYKRLYFGNIPTDCTEERILSFASRNYEQLGVSKDPGNAAVNAYINRERNYAFVEFRSPEEATRAMALDGILFDGNTLKVRRPKDYNPESAPEGTTHLPGVVATNVQDSADKIFVGAIPTYLTEDQVQELLKTFGELKSFSLIRDSLSGFSKGFAFCEYVDGQITDAACQGLNGMELGEKKLIVQRASVGSNKTSAPIVGPSSLLPVEILATIAKDPCKITRVLLLLNMVVTKDLIADEDYQDILLDVKEECERFGSVLDVCIPRPINGQSVPGVGKIFVKFTDIKQSAAAQHALAGRKFADRVVIASFYDEDKFDKQDL</sequence>
<dbReference type="CDD" id="cd12230">
    <property type="entry name" value="RRM1_U2AF65"/>
    <property type="match status" value="1"/>
</dbReference>
<feature type="domain" description="RRM" evidence="9">
    <location>
        <begin position="499"/>
        <end position="589"/>
    </location>
</feature>
<dbReference type="SMART" id="SM00360">
    <property type="entry name" value="RRM"/>
    <property type="match status" value="3"/>
</dbReference>
<keyword evidence="2" id="KW-0507">mRNA processing</keyword>
<evidence type="ECO:0000259" key="9">
    <source>
        <dbReference type="PROSITE" id="PS50102"/>
    </source>
</evidence>
<evidence type="ECO:0000256" key="7">
    <source>
        <dbReference type="PROSITE-ProRule" id="PRU00176"/>
    </source>
</evidence>
<evidence type="ECO:0000256" key="3">
    <source>
        <dbReference type="ARBA" id="ARBA00022737"/>
    </source>
</evidence>
<feature type="compositionally biased region" description="Basic residues" evidence="8">
    <location>
        <begin position="55"/>
        <end position="64"/>
    </location>
</feature>
<dbReference type="EMBL" id="JAFCIX010000570">
    <property type="protein sequence ID" value="KAH6586864.1"/>
    <property type="molecule type" value="Genomic_DNA"/>
</dbReference>
<keyword evidence="6" id="KW-0539">Nucleus</keyword>
<dbReference type="InterPro" id="IPR035979">
    <property type="entry name" value="RBD_domain_sf"/>
</dbReference>
<protein>
    <recommendedName>
        <fullName evidence="9">RRM domain-containing protein</fullName>
    </recommendedName>
</protein>
<evidence type="ECO:0000256" key="5">
    <source>
        <dbReference type="ARBA" id="ARBA00023187"/>
    </source>
</evidence>
<evidence type="ECO:0000256" key="8">
    <source>
        <dbReference type="SAM" id="MobiDB-lite"/>
    </source>
</evidence>
<feature type="compositionally biased region" description="Basic and acidic residues" evidence="8">
    <location>
        <begin position="65"/>
        <end position="107"/>
    </location>
</feature>
<evidence type="ECO:0000256" key="1">
    <source>
        <dbReference type="ARBA" id="ARBA00004123"/>
    </source>
</evidence>
<proteinExistence type="predicted"/>
<dbReference type="PROSITE" id="PS50102">
    <property type="entry name" value="RRM"/>
    <property type="match status" value="3"/>
</dbReference>
<evidence type="ECO:0000313" key="11">
    <source>
        <dbReference type="Proteomes" id="UP001648503"/>
    </source>
</evidence>
<gene>
    <name evidence="10" type="ORF">BASA50_000228</name>
</gene>
<keyword evidence="3" id="KW-0677">Repeat</keyword>
<dbReference type="InterPro" id="IPR012677">
    <property type="entry name" value="Nucleotide-bd_a/b_plait_sf"/>
</dbReference>
<dbReference type="CDD" id="cd12231">
    <property type="entry name" value="RRM2_U2AF65"/>
    <property type="match status" value="1"/>
</dbReference>
<name>A0ABQ8EUM8_9FUNG</name>
<evidence type="ECO:0000313" key="10">
    <source>
        <dbReference type="EMBL" id="KAH6586864.1"/>
    </source>
</evidence>
<dbReference type="SUPFAM" id="SSF54928">
    <property type="entry name" value="RNA-binding domain, RBD"/>
    <property type="match status" value="2"/>
</dbReference>
<feature type="region of interest" description="Disordered" evidence="8">
    <location>
        <begin position="1"/>
        <end position="126"/>
    </location>
</feature>
<feature type="compositionally biased region" description="Basic and acidic residues" evidence="8">
    <location>
        <begin position="29"/>
        <end position="54"/>
    </location>
</feature>
<dbReference type="InterPro" id="IPR003954">
    <property type="entry name" value="RRM_euk-type"/>
</dbReference>
<reference evidence="10 11" key="1">
    <citation type="submission" date="2021-02" db="EMBL/GenBank/DDBJ databases">
        <title>Variation within the Batrachochytrium salamandrivorans European outbreak.</title>
        <authorList>
            <person name="Kelly M."/>
            <person name="Pasmans F."/>
            <person name="Shea T.P."/>
            <person name="Munoz J.F."/>
            <person name="Carranza S."/>
            <person name="Cuomo C.A."/>
            <person name="Martel A."/>
        </authorList>
    </citation>
    <scope>NUCLEOTIDE SEQUENCE [LARGE SCALE GENOMIC DNA]</scope>
    <source>
        <strain evidence="10 11">AMFP18/2</strain>
    </source>
</reference>
<evidence type="ECO:0000256" key="4">
    <source>
        <dbReference type="ARBA" id="ARBA00022884"/>
    </source>
</evidence>
<dbReference type="Gene3D" id="3.30.70.330">
    <property type="match status" value="3"/>
</dbReference>
<evidence type="ECO:0000256" key="6">
    <source>
        <dbReference type="ARBA" id="ARBA00023242"/>
    </source>
</evidence>
<dbReference type="NCBIfam" id="TIGR01642">
    <property type="entry name" value="U2AF_lg"/>
    <property type="match status" value="1"/>
</dbReference>
<dbReference type="InterPro" id="IPR000504">
    <property type="entry name" value="RRM_dom"/>
</dbReference>
<keyword evidence="4 7" id="KW-0694">RNA-binding</keyword>
<accession>A0ABQ8EUM8</accession>
<dbReference type="SMART" id="SM00361">
    <property type="entry name" value="RRM_1"/>
    <property type="match status" value="2"/>
</dbReference>
<comment type="subcellular location">
    <subcellularLocation>
        <location evidence="1">Nucleus</location>
    </subcellularLocation>
</comment>
<keyword evidence="11" id="KW-1185">Reference proteome</keyword>
<comment type="caution">
    <text evidence="10">The sequence shown here is derived from an EMBL/GenBank/DDBJ whole genome shotgun (WGS) entry which is preliminary data.</text>
</comment>